<feature type="chain" id="PRO_5044888740" evidence="1">
    <location>
        <begin position="19"/>
        <end position="86"/>
    </location>
</feature>
<reference evidence="2 3" key="1">
    <citation type="journal article" date="2023" name="Sci. Data">
        <title>Genome assembly of the Korean intertidal mud-creeper Batillaria attramentaria.</title>
        <authorList>
            <person name="Patra A.K."/>
            <person name="Ho P.T."/>
            <person name="Jun S."/>
            <person name="Lee S.J."/>
            <person name="Kim Y."/>
            <person name="Won Y.J."/>
        </authorList>
    </citation>
    <scope>NUCLEOTIDE SEQUENCE [LARGE SCALE GENOMIC DNA]</scope>
    <source>
        <strain evidence="2">Wonlab-2016</strain>
    </source>
</reference>
<feature type="signal peptide" evidence="1">
    <location>
        <begin position="1"/>
        <end position="18"/>
    </location>
</feature>
<accession>A0ABD0LIZ8</accession>
<sequence length="86" mass="9679">QWQLIASLFAAGFWTLHGRSGTLKGYDRGTMRGQLAGVQSCYRKEFAWLDAADQHKEGVKCLHRSSARTALRCVVLEPRSRELSRG</sequence>
<dbReference type="AlphaFoldDB" id="A0ABD0LIZ8"/>
<gene>
    <name evidence="2" type="ORF">BaRGS_00009511</name>
</gene>
<comment type="caution">
    <text evidence="2">The sequence shown here is derived from an EMBL/GenBank/DDBJ whole genome shotgun (WGS) entry which is preliminary data.</text>
</comment>
<name>A0ABD0LIZ8_9CAEN</name>
<protein>
    <submittedName>
        <fullName evidence="2">Uncharacterized protein</fullName>
    </submittedName>
</protein>
<keyword evidence="1" id="KW-0732">Signal</keyword>
<dbReference type="Proteomes" id="UP001519460">
    <property type="component" value="Unassembled WGS sequence"/>
</dbReference>
<organism evidence="2 3">
    <name type="scientific">Batillaria attramentaria</name>
    <dbReference type="NCBI Taxonomy" id="370345"/>
    <lineage>
        <taxon>Eukaryota</taxon>
        <taxon>Metazoa</taxon>
        <taxon>Spiralia</taxon>
        <taxon>Lophotrochozoa</taxon>
        <taxon>Mollusca</taxon>
        <taxon>Gastropoda</taxon>
        <taxon>Caenogastropoda</taxon>
        <taxon>Sorbeoconcha</taxon>
        <taxon>Cerithioidea</taxon>
        <taxon>Batillariidae</taxon>
        <taxon>Batillaria</taxon>
    </lineage>
</organism>
<proteinExistence type="predicted"/>
<dbReference type="EMBL" id="JACVVK020000045">
    <property type="protein sequence ID" value="KAK7499251.1"/>
    <property type="molecule type" value="Genomic_DNA"/>
</dbReference>
<evidence type="ECO:0000256" key="1">
    <source>
        <dbReference type="SAM" id="SignalP"/>
    </source>
</evidence>
<evidence type="ECO:0000313" key="3">
    <source>
        <dbReference type="Proteomes" id="UP001519460"/>
    </source>
</evidence>
<evidence type="ECO:0000313" key="2">
    <source>
        <dbReference type="EMBL" id="KAK7499251.1"/>
    </source>
</evidence>
<keyword evidence="3" id="KW-1185">Reference proteome</keyword>
<feature type="non-terminal residue" evidence="2">
    <location>
        <position position="1"/>
    </location>
</feature>